<feature type="non-terminal residue" evidence="1">
    <location>
        <position position="1"/>
    </location>
</feature>
<reference evidence="1" key="1">
    <citation type="submission" date="2023-03" db="EMBL/GenBank/DDBJ databases">
        <title>Massive genome expansion in bonnet fungi (Mycena s.s.) driven by repeated elements and novel gene families across ecological guilds.</title>
        <authorList>
            <consortium name="Lawrence Berkeley National Laboratory"/>
            <person name="Harder C.B."/>
            <person name="Miyauchi S."/>
            <person name="Viragh M."/>
            <person name="Kuo A."/>
            <person name="Thoen E."/>
            <person name="Andreopoulos B."/>
            <person name="Lu D."/>
            <person name="Skrede I."/>
            <person name="Drula E."/>
            <person name="Henrissat B."/>
            <person name="Morin E."/>
            <person name="Kohler A."/>
            <person name="Barry K."/>
            <person name="LaButti K."/>
            <person name="Morin E."/>
            <person name="Salamov A."/>
            <person name="Lipzen A."/>
            <person name="Mereny Z."/>
            <person name="Hegedus B."/>
            <person name="Baldrian P."/>
            <person name="Stursova M."/>
            <person name="Weitz H."/>
            <person name="Taylor A."/>
            <person name="Grigoriev I.V."/>
            <person name="Nagy L.G."/>
            <person name="Martin F."/>
            <person name="Kauserud H."/>
        </authorList>
    </citation>
    <scope>NUCLEOTIDE SEQUENCE</scope>
    <source>
        <strain evidence="1">CBHHK067</strain>
    </source>
</reference>
<gene>
    <name evidence="1" type="ORF">B0H17DRAFT_895292</name>
</gene>
<evidence type="ECO:0000313" key="2">
    <source>
        <dbReference type="Proteomes" id="UP001221757"/>
    </source>
</evidence>
<organism evidence="1 2">
    <name type="scientific">Mycena rosella</name>
    <name type="common">Pink bonnet</name>
    <name type="synonym">Agaricus rosellus</name>
    <dbReference type="NCBI Taxonomy" id="1033263"/>
    <lineage>
        <taxon>Eukaryota</taxon>
        <taxon>Fungi</taxon>
        <taxon>Dikarya</taxon>
        <taxon>Basidiomycota</taxon>
        <taxon>Agaricomycotina</taxon>
        <taxon>Agaricomycetes</taxon>
        <taxon>Agaricomycetidae</taxon>
        <taxon>Agaricales</taxon>
        <taxon>Marasmiineae</taxon>
        <taxon>Mycenaceae</taxon>
        <taxon>Mycena</taxon>
    </lineage>
</organism>
<dbReference type="PANTHER" id="PTHR31912:SF34">
    <property type="entry name" value="NOTOCHORD-RELATED PROTEIN"/>
    <property type="match status" value="1"/>
</dbReference>
<dbReference type="PANTHER" id="PTHR31912">
    <property type="entry name" value="IP13529P"/>
    <property type="match status" value="1"/>
</dbReference>
<accession>A0AAD7M8I6</accession>
<dbReference type="Proteomes" id="UP001221757">
    <property type="component" value="Unassembled WGS sequence"/>
</dbReference>
<proteinExistence type="predicted"/>
<evidence type="ECO:0000313" key="1">
    <source>
        <dbReference type="EMBL" id="KAJ7705482.1"/>
    </source>
</evidence>
<dbReference type="EMBL" id="JARKIE010000008">
    <property type="protein sequence ID" value="KAJ7705482.1"/>
    <property type="molecule type" value="Genomic_DNA"/>
</dbReference>
<keyword evidence="2" id="KW-1185">Reference proteome</keyword>
<protein>
    <submittedName>
        <fullName evidence="1">Uncharacterized protein</fullName>
    </submittedName>
</protein>
<feature type="non-terminal residue" evidence="1">
    <location>
        <position position="476"/>
    </location>
</feature>
<sequence>GFDPTKDTPIEILHTILLGVIKYIWHITHTPWSAQQKQTYSHRLQSTNTDGLTIHAIRSNYIMQYAGSLIGRQFKTIAQTNIFHVRDLVTEDQFSAWKAAGELAALLWFPEIRNLDEYRRDLKVAVANVLDIFATIDPSKIVTKIKYHLLVHTDEDVVQFGPLVGVATEAFEAFNGVFRYCSILSNHLAPSRDIALQLADQEGLKHRLTGGRWPVEKGKTWARAGSGVRYFMADHPILQRLVGWTEDKVLKHGEFKLVSVKRGQREREKYALKSTSAARASDYGVHSPELMWNKGIYVISESLDECRIESWVFAKSPSAQDSSVISGQISDILVDSAGIVLVVLERFQVLSSRDEIYGMPVLVRQNSGEAFSIVPAKNLKFKFNVQHDCHSGKCEATGVRLRMQERVESDQTENYIVHASLDRFIINTHAFHNAHLLRATLPRDLIAPIPLFPDREAKHHELAVQLREHKAAAAAK</sequence>
<name>A0AAD7M8I6_MYCRO</name>
<comment type="caution">
    <text evidence="1">The sequence shown here is derived from an EMBL/GenBank/DDBJ whole genome shotgun (WGS) entry which is preliminary data.</text>
</comment>
<dbReference type="AlphaFoldDB" id="A0AAD7M8I6"/>